<organism evidence="2 3">
    <name type="scientific">Paragemmobacter straminiformis</name>
    <dbReference type="NCBI Taxonomy" id="2045119"/>
    <lineage>
        <taxon>Bacteria</taxon>
        <taxon>Pseudomonadati</taxon>
        <taxon>Pseudomonadota</taxon>
        <taxon>Alphaproteobacteria</taxon>
        <taxon>Rhodobacterales</taxon>
        <taxon>Paracoccaceae</taxon>
        <taxon>Paragemmobacter</taxon>
    </lineage>
</organism>
<dbReference type="Pfam" id="PF13550">
    <property type="entry name" value="Phage-tail_3"/>
    <property type="match status" value="1"/>
</dbReference>
<accession>A0A842I361</accession>
<name>A0A842I361_9RHOB</name>
<feature type="domain" description="Tip attachment protein J" evidence="1">
    <location>
        <begin position="5"/>
        <end position="104"/>
    </location>
</feature>
<comment type="caution">
    <text evidence="2">The sequence shown here is derived from an EMBL/GenBank/DDBJ whole genome shotgun (WGS) entry which is preliminary data.</text>
</comment>
<dbReference type="RefSeq" id="WP_185795681.1">
    <property type="nucleotide sequence ID" value="NZ_JACLQD010000001.1"/>
</dbReference>
<evidence type="ECO:0000313" key="2">
    <source>
        <dbReference type="EMBL" id="MBC2834051.1"/>
    </source>
</evidence>
<sequence length="540" mass="57814">MTVTTRVSRSEQFNAVRGTFISPANDWQPDDFPAIQSGVYLAEDKGDLKFLDVELPMTTSATMAQRLAKILLESARRQITVNLPGKLSAWRVGAGEVVPVTMARRGWTEKPFEVRSIGTQIEDADGVPVLVPDLLLRETSPLIWDWSATEEQIYAAAPRTALPSAFDIAAPGMPEVSESLYVTRDGTGVKAAVRLEWVASASPYVAQYVIEAREAGGVWREIGRTANTSLEAQDWTPGLWEFRVAALSTLGVASDWAVRAQEVFGVSAPPSALSDVTLQTAGGLAILKWARSTDADVRIGGNIVIRHSTDPAPTWQSSYSMDRVAGDQSLAVIPLKPGSYLLRAEDSSGQVGPVSVVATGGAQAVAFASVTVAQADPAFAGTFAGAAVIDGYLTLPGGTMWDDLGLVDSIANIDYAGGVVPSGMFTFGSGFDLGAVRNVRLRSDIGMAAFQAFAMWDDRVGEIDGWGDIDGVDGAEVDVVMEYRETDDDPAAALVWTEWSRVDSSEIRARAVQARAILSTNDAAFTVRVDRLRLYADEVI</sequence>
<dbReference type="EMBL" id="JACLQD010000001">
    <property type="protein sequence ID" value="MBC2834051.1"/>
    <property type="molecule type" value="Genomic_DNA"/>
</dbReference>
<evidence type="ECO:0000259" key="1">
    <source>
        <dbReference type="Pfam" id="PF13550"/>
    </source>
</evidence>
<protein>
    <recommendedName>
        <fullName evidence="1">Tip attachment protein J domain-containing protein</fullName>
    </recommendedName>
</protein>
<proteinExistence type="predicted"/>
<dbReference type="AlphaFoldDB" id="A0A842I361"/>
<gene>
    <name evidence="2" type="ORF">H7F16_00935</name>
</gene>
<dbReference type="Proteomes" id="UP000555411">
    <property type="component" value="Unassembled WGS sequence"/>
</dbReference>
<reference evidence="2 3" key="1">
    <citation type="journal article" date="2017" name="Int. J. Syst. Evol. Microbiol.">
        <title>Gemmobacter straminiformis sp. nov., isolated from an artificial fountain.</title>
        <authorList>
            <person name="Kang J.Y."/>
            <person name="Kim M.J."/>
            <person name="Chun J."/>
            <person name="Son K.P."/>
            <person name="Jahng K.Y."/>
        </authorList>
    </citation>
    <scope>NUCLEOTIDE SEQUENCE [LARGE SCALE GENOMIC DNA]</scope>
    <source>
        <strain evidence="2 3">CAM-8</strain>
    </source>
</reference>
<keyword evidence="3" id="KW-1185">Reference proteome</keyword>
<evidence type="ECO:0000313" key="3">
    <source>
        <dbReference type="Proteomes" id="UP000555411"/>
    </source>
</evidence>
<dbReference type="InterPro" id="IPR032876">
    <property type="entry name" value="J_dom"/>
</dbReference>